<organism evidence="1 2">
    <name type="scientific">Thalictrum thalictroides</name>
    <name type="common">Rue-anemone</name>
    <name type="synonym">Anemone thalictroides</name>
    <dbReference type="NCBI Taxonomy" id="46969"/>
    <lineage>
        <taxon>Eukaryota</taxon>
        <taxon>Viridiplantae</taxon>
        <taxon>Streptophyta</taxon>
        <taxon>Embryophyta</taxon>
        <taxon>Tracheophyta</taxon>
        <taxon>Spermatophyta</taxon>
        <taxon>Magnoliopsida</taxon>
        <taxon>Ranunculales</taxon>
        <taxon>Ranunculaceae</taxon>
        <taxon>Thalictroideae</taxon>
        <taxon>Thalictrum</taxon>
    </lineage>
</organism>
<dbReference type="Proteomes" id="UP000554482">
    <property type="component" value="Unassembled WGS sequence"/>
</dbReference>
<evidence type="ECO:0000313" key="2">
    <source>
        <dbReference type="Proteomes" id="UP000554482"/>
    </source>
</evidence>
<dbReference type="EMBL" id="JABWDY010003712">
    <property type="protein sequence ID" value="KAF5205728.1"/>
    <property type="molecule type" value="Genomic_DNA"/>
</dbReference>
<comment type="caution">
    <text evidence="1">The sequence shown here is derived from an EMBL/GenBank/DDBJ whole genome shotgun (WGS) entry which is preliminary data.</text>
</comment>
<dbReference type="InterPro" id="IPR053260">
    <property type="entry name" value="hnRNP"/>
</dbReference>
<dbReference type="PANTHER" id="PTHR48035:SF2">
    <property type="entry name" value="RNA-BINDING REGION RNP-1 DOMAIN-CONTAINING PROTEIN"/>
    <property type="match status" value="1"/>
</dbReference>
<gene>
    <name evidence="1" type="ORF">FRX31_004682</name>
</gene>
<proteinExistence type="predicted"/>
<accession>A0A7J6X9X8</accession>
<name>A0A7J6X9X8_THATH</name>
<protein>
    <submittedName>
        <fullName evidence="1">Uncharacterized protein</fullName>
    </submittedName>
</protein>
<sequence>MVTADHMMVEWRAIGICSLRQLGFQGYGCSGYGAPGYGYGAASNGVGYGVRVYGGAGGGYNGPSGAYGNPSAGNACFACCPAVSHGVGSATGSCGVPSTPTGQSPSGATGYENQGYGYGSYGGNDGSYANPSGYGAVGGRGGSPNSNTAGVAGGEQWAGSGYMGSAIMMLALVTRLQDGGCPIHPKVVVIGVAKQM</sequence>
<reference evidence="1 2" key="1">
    <citation type="submission" date="2020-06" db="EMBL/GenBank/DDBJ databases">
        <title>Transcriptomic and genomic resources for Thalictrum thalictroides and T. hernandezii: Facilitating candidate gene discovery in an emerging model plant lineage.</title>
        <authorList>
            <person name="Arias T."/>
            <person name="Riano-Pachon D.M."/>
            <person name="Di Stilio V.S."/>
        </authorList>
    </citation>
    <scope>NUCLEOTIDE SEQUENCE [LARGE SCALE GENOMIC DNA]</scope>
    <source>
        <strain evidence="2">cv. WT478/WT964</strain>
        <tissue evidence="1">Leaves</tissue>
    </source>
</reference>
<keyword evidence="2" id="KW-1185">Reference proteome</keyword>
<dbReference type="AlphaFoldDB" id="A0A7J6X9X8"/>
<dbReference type="PANTHER" id="PTHR48035">
    <property type="entry name" value="HETEROGENEOUS NUCLEAR RIBONUCLEOPROTEIN 1"/>
    <property type="match status" value="1"/>
</dbReference>
<evidence type="ECO:0000313" key="1">
    <source>
        <dbReference type="EMBL" id="KAF5205728.1"/>
    </source>
</evidence>